<reference evidence="1 2" key="1">
    <citation type="submission" date="2018-11" db="EMBL/GenBank/DDBJ databases">
        <authorList>
            <consortium name="Pathogen Informatics"/>
        </authorList>
    </citation>
    <scope>NUCLEOTIDE SEQUENCE [LARGE SCALE GENOMIC DNA]</scope>
</reference>
<sequence length="186" mass="20226">MEVVETAESSSGSKPDLHSDFCGAAAPSTYLAGAHAPSFQLAGAVAPLLQSDKASASKFSFANVVARQRAAEEAATAADSVAAIPLPMVSRKRTAAQLTLQTHHQLPERTPRNHTHRLIDRHPWAQYVTLRKEPIPTDPEAITSLLPTTVYRHIKAGGYLSSKFGHSLFPRSYRETPSPQHRLPIM</sequence>
<keyword evidence="2" id="KW-1185">Reference proteome</keyword>
<dbReference type="WBParaSite" id="HPBE_0001625301-mRNA-1">
    <property type="protein sequence ID" value="HPBE_0001625301-mRNA-1"/>
    <property type="gene ID" value="HPBE_0001625301"/>
</dbReference>
<protein>
    <submittedName>
        <fullName evidence="1 3">Uncharacterized protein</fullName>
    </submittedName>
</protein>
<organism evidence="2 3">
    <name type="scientific">Heligmosomoides polygyrus</name>
    <name type="common">Parasitic roundworm</name>
    <dbReference type="NCBI Taxonomy" id="6339"/>
    <lineage>
        <taxon>Eukaryota</taxon>
        <taxon>Metazoa</taxon>
        <taxon>Ecdysozoa</taxon>
        <taxon>Nematoda</taxon>
        <taxon>Chromadorea</taxon>
        <taxon>Rhabditida</taxon>
        <taxon>Rhabditina</taxon>
        <taxon>Rhabditomorpha</taxon>
        <taxon>Strongyloidea</taxon>
        <taxon>Heligmosomidae</taxon>
        <taxon>Heligmosomoides</taxon>
    </lineage>
</organism>
<name>A0A183G446_HELPZ</name>
<dbReference type="EMBL" id="UZAH01029312">
    <property type="protein sequence ID" value="VDP05378.1"/>
    <property type="molecule type" value="Genomic_DNA"/>
</dbReference>
<evidence type="ECO:0000313" key="1">
    <source>
        <dbReference type="EMBL" id="VDP05378.1"/>
    </source>
</evidence>
<reference evidence="3" key="2">
    <citation type="submission" date="2019-09" db="UniProtKB">
        <authorList>
            <consortium name="WormBaseParasite"/>
        </authorList>
    </citation>
    <scope>IDENTIFICATION</scope>
</reference>
<accession>A0A3P8B6H8</accession>
<accession>A0A183G446</accession>
<gene>
    <name evidence="1" type="ORF">HPBE_LOCUS16252</name>
</gene>
<dbReference type="AlphaFoldDB" id="A0A183G446"/>
<evidence type="ECO:0000313" key="2">
    <source>
        <dbReference type="Proteomes" id="UP000050761"/>
    </source>
</evidence>
<evidence type="ECO:0000313" key="3">
    <source>
        <dbReference type="WBParaSite" id="HPBE_0001625301-mRNA-1"/>
    </source>
</evidence>
<dbReference type="Proteomes" id="UP000050761">
    <property type="component" value="Unassembled WGS sequence"/>
</dbReference>
<proteinExistence type="predicted"/>